<dbReference type="CDD" id="cd02440">
    <property type="entry name" value="AdoMet_MTases"/>
    <property type="match status" value="1"/>
</dbReference>
<dbReference type="InterPro" id="IPR030374">
    <property type="entry name" value="PABS"/>
</dbReference>
<dbReference type="SUPFAM" id="SSF53335">
    <property type="entry name" value="S-adenosyl-L-methionine-dependent methyltransferases"/>
    <property type="match status" value="1"/>
</dbReference>
<comment type="cofactor">
    <cofactor evidence="1">
        <name>pyruvate</name>
        <dbReference type="ChEBI" id="CHEBI:15361"/>
    </cofactor>
</comment>
<protein>
    <submittedName>
        <fullName evidence="13">Polyamine aminopropyltransferase</fullName>
    </submittedName>
    <submittedName>
        <fullName evidence="14">Polyamine_aminopropyltransferase</fullName>
    </submittedName>
</protein>
<dbReference type="EMBL" id="CATOUU010000784">
    <property type="protein sequence ID" value="CAI9947978.1"/>
    <property type="molecule type" value="Genomic_DNA"/>
</dbReference>
<keyword evidence="10" id="KW-0670">Pyruvate</keyword>
<evidence type="ECO:0000259" key="12">
    <source>
        <dbReference type="PROSITE" id="PS51006"/>
    </source>
</evidence>
<dbReference type="NCBIfam" id="NF002010">
    <property type="entry name" value="PRK00811.1"/>
    <property type="match status" value="1"/>
</dbReference>
<dbReference type="GO" id="GO:0008295">
    <property type="term" value="P:spermidine biosynthetic process"/>
    <property type="evidence" value="ECO:0007669"/>
    <property type="project" value="InterPro"/>
</dbReference>
<evidence type="ECO:0000256" key="4">
    <source>
        <dbReference type="ARBA" id="ARBA00022793"/>
    </source>
</evidence>
<reference evidence="13" key="1">
    <citation type="submission" date="2023-06" db="EMBL/GenBank/DDBJ databases">
        <authorList>
            <person name="Kurt Z."/>
        </authorList>
    </citation>
    <scope>NUCLEOTIDE SEQUENCE</scope>
</reference>
<dbReference type="InterPro" id="IPR029063">
    <property type="entry name" value="SAM-dependent_MTases_sf"/>
</dbReference>
<feature type="active site" description="Proton acceptor" evidence="11">
    <location>
        <position position="381"/>
    </location>
</feature>
<dbReference type="GO" id="GO:0004766">
    <property type="term" value="F:spermidine synthase activity"/>
    <property type="evidence" value="ECO:0007669"/>
    <property type="project" value="TreeGrafter"/>
</dbReference>
<evidence type="ECO:0000313" key="15">
    <source>
        <dbReference type="Proteomes" id="UP001642409"/>
    </source>
</evidence>
<comment type="caution">
    <text evidence="13">The sequence shown here is derived from an EMBL/GenBank/DDBJ whole genome shotgun (WGS) entry which is preliminary data.</text>
</comment>
<gene>
    <name evidence="13" type="ORF">HINF_LOCUS35623</name>
    <name evidence="14" type="ORF">HINF_LOCUS67462</name>
</gene>
<dbReference type="NCBIfam" id="TIGR03330">
    <property type="entry name" value="SAM_DCase_Bsu"/>
    <property type="match status" value="1"/>
</dbReference>
<dbReference type="Pfam" id="PF01564">
    <property type="entry name" value="Spermine_synth"/>
    <property type="match status" value="1"/>
</dbReference>
<dbReference type="Proteomes" id="UP001642409">
    <property type="component" value="Unassembled WGS sequence"/>
</dbReference>
<reference evidence="14 15" key="2">
    <citation type="submission" date="2024-07" db="EMBL/GenBank/DDBJ databases">
        <authorList>
            <person name="Akdeniz Z."/>
        </authorList>
    </citation>
    <scope>NUCLEOTIDE SEQUENCE [LARGE SCALE GENOMIC DNA]</scope>
</reference>
<dbReference type="EMBL" id="CAXDID020000466">
    <property type="protein sequence ID" value="CAL6094423.1"/>
    <property type="molecule type" value="Genomic_DNA"/>
</dbReference>
<keyword evidence="4" id="KW-0210">Decarboxylase</keyword>
<dbReference type="InterPro" id="IPR016067">
    <property type="entry name" value="S-AdoMet_deCO2ase_core"/>
</dbReference>
<name>A0AA86PZ24_9EUKA</name>
<evidence type="ECO:0000256" key="10">
    <source>
        <dbReference type="ARBA" id="ARBA00023317"/>
    </source>
</evidence>
<feature type="domain" description="PABS" evidence="12">
    <location>
        <begin position="227"/>
        <end position="461"/>
    </location>
</feature>
<keyword evidence="6 11" id="KW-0620">Polyamine biosynthesis</keyword>
<dbReference type="InterPro" id="IPR003826">
    <property type="entry name" value="AdoMetDC_fam_prok"/>
</dbReference>
<dbReference type="InterPro" id="IPR037163">
    <property type="entry name" value="Spermidine_synt_N_sf"/>
</dbReference>
<evidence type="ECO:0000256" key="1">
    <source>
        <dbReference type="ARBA" id="ARBA00001928"/>
    </source>
</evidence>
<evidence type="ECO:0000256" key="3">
    <source>
        <dbReference type="ARBA" id="ARBA00022679"/>
    </source>
</evidence>
<dbReference type="HAMAP" id="MF_00198">
    <property type="entry name" value="Spermidine_synth"/>
    <property type="match status" value="1"/>
</dbReference>
<dbReference type="AlphaFoldDB" id="A0AA86PZ24"/>
<evidence type="ECO:0000313" key="13">
    <source>
        <dbReference type="EMBL" id="CAI9947978.1"/>
    </source>
</evidence>
<dbReference type="HAMAP" id="MF_00464">
    <property type="entry name" value="AdoMetDC_1"/>
    <property type="match status" value="1"/>
</dbReference>
<evidence type="ECO:0000256" key="11">
    <source>
        <dbReference type="PROSITE-ProRule" id="PRU00354"/>
    </source>
</evidence>
<dbReference type="GO" id="GO:0004014">
    <property type="term" value="F:adenosylmethionine decarboxylase activity"/>
    <property type="evidence" value="ECO:0007669"/>
    <property type="project" value="InterPro"/>
</dbReference>
<proteinExistence type="inferred from homology"/>
<keyword evidence="15" id="KW-1185">Reference proteome</keyword>
<evidence type="ECO:0000256" key="6">
    <source>
        <dbReference type="ARBA" id="ARBA00023115"/>
    </source>
</evidence>
<evidence type="ECO:0000313" key="14">
    <source>
        <dbReference type="EMBL" id="CAL6094423.1"/>
    </source>
</evidence>
<dbReference type="PANTHER" id="PTHR11558:SF11">
    <property type="entry name" value="SPERMIDINE SYNTHASE"/>
    <property type="match status" value="1"/>
</dbReference>
<evidence type="ECO:0000256" key="2">
    <source>
        <dbReference type="ARBA" id="ARBA00007867"/>
    </source>
</evidence>
<dbReference type="GO" id="GO:0005829">
    <property type="term" value="C:cytosol"/>
    <property type="evidence" value="ECO:0007669"/>
    <property type="project" value="TreeGrafter"/>
</dbReference>
<dbReference type="InterPro" id="IPR001045">
    <property type="entry name" value="Spermi_synthase"/>
</dbReference>
<organism evidence="13">
    <name type="scientific">Hexamita inflata</name>
    <dbReference type="NCBI Taxonomy" id="28002"/>
    <lineage>
        <taxon>Eukaryota</taxon>
        <taxon>Metamonada</taxon>
        <taxon>Diplomonadida</taxon>
        <taxon>Hexamitidae</taxon>
        <taxon>Hexamitinae</taxon>
        <taxon>Hexamita</taxon>
    </lineage>
</organism>
<dbReference type="Pfam" id="PF17284">
    <property type="entry name" value="Spermine_synt_N"/>
    <property type="match status" value="1"/>
</dbReference>
<dbReference type="InterPro" id="IPR017716">
    <property type="entry name" value="S-AdoMet_deCOase_pro-enz"/>
</dbReference>
<dbReference type="Gene3D" id="3.60.90.10">
    <property type="entry name" value="S-adenosylmethionine decarboxylase"/>
    <property type="match status" value="1"/>
</dbReference>
<dbReference type="Gene3D" id="3.40.50.150">
    <property type="entry name" value="Vaccinia Virus protein VP39"/>
    <property type="match status" value="1"/>
</dbReference>
<dbReference type="SUPFAM" id="SSF56276">
    <property type="entry name" value="S-adenosylmethionine decarboxylase"/>
    <property type="match status" value="1"/>
</dbReference>
<evidence type="ECO:0000256" key="9">
    <source>
        <dbReference type="ARBA" id="ARBA00023270"/>
    </source>
</evidence>
<evidence type="ECO:0000256" key="5">
    <source>
        <dbReference type="ARBA" id="ARBA00022813"/>
    </source>
</evidence>
<keyword evidence="9" id="KW-0704">Schiff base</keyword>
<dbReference type="PROSITE" id="PS51006">
    <property type="entry name" value="PABS_2"/>
    <property type="match status" value="1"/>
</dbReference>
<evidence type="ECO:0000256" key="7">
    <source>
        <dbReference type="ARBA" id="ARBA00023145"/>
    </source>
</evidence>
<keyword evidence="7" id="KW-0865">Zymogen</keyword>
<keyword evidence="5" id="KW-0068">Autocatalytic cleavage</keyword>
<dbReference type="InterPro" id="IPR035246">
    <property type="entry name" value="Spermidine_synt_N"/>
</dbReference>
<comment type="similarity">
    <text evidence="2">Belongs to the spermidine/spermine synthase family.</text>
</comment>
<dbReference type="Gene3D" id="2.30.140.10">
    <property type="entry name" value="Spermidine synthase, tetramerisation domain"/>
    <property type="match status" value="1"/>
</dbReference>
<dbReference type="NCBIfam" id="TIGR00417">
    <property type="entry name" value="speE"/>
    <property type="match status" value="1"/>
</dbReference>
<dbReference type="PANTHER" id="PTHR11558">
    <property type="entry name" value="SPERMIDINE/SPERMINE SYNTHASE"/>
    <property type="match status" value="1"/>
</dbReference>
<evidence type="ECO:0000256" key="8">
    <source>
        <dbReference type="ARBA" id="ARBA00023239"/>
    </source>
</evidence>
<keyword evidence="3 11" id="KW-0808">Transferase</keyword>
<keyword evidence="8" id="KW-0456">Lyase</keyword>
<sequence>MQQENKSLESRELSITTFATTENSQPDQNSIKLQTQASDLPNIVGTVQNLQNMQYADTNIPGTFNQVGNHIIAEFIGCSNLNNYRELKSILTQSALAASATILSVKTHQFQPFGMTGVAVLSESHISVHTWPEYGYASIDIYTCGKLEINKALDELKQYFAPQRIDVVTVTRGFSGNNNFKPETLAKYGSPLMFKQFLKFFWFFLCSIFKLTLCAIKCFKTQSTTGEKFFTELVNHNGLPVTVQITEKCEEKQSKYQKVEVYKTATFGNMIVLDGVVQLTTRDTASYLEMIAHVPLIAHPNPKRVLIIGGGDCGTLTGVVQHKNVEEIVMCEIDAVVVEMAEKYFPQFYQSTKDPRVTLIIQDALQYIKTKQNYFDVIIIDSSDPDGPAQGLFNKPFYIDVYNALTHDGIASAQAEPMFFFSDLIKQMHQQNEDTFKVTKYYYALVPTYPTGSIGFLFSSKKYNELEKINEERINQLQTEYYNREMHEAAFCLPQYMKRLLYE</sequence>
<accession>A0AA86PZ24</accession>
<dbReference type="Pfam" id="PF02675">
    <property type="entry name" value="AdoMet_dc"/>
    <property type="match status" value="1"/>
</dbReference>